<comment type="caution">
    <text evidence="1">The sequence shown here is derived from an EMBL/GenBank/DDBJ whole genome shotgun (WGS) entry which is preliminary data.</text>
</comment>
<proteinExistence type="predicted"/>
<dbReference type="Proteomes" id="UP000273083">
    <property type="component" value="Unassembled WGS sequence"/>
</dbReference>
<reference evidence="1 2" key="1">
    <citation type="submission" date="2018-11" db="EMBL/GenBank/DDBJ databases">
        <title>Genomic Encyclopedia of Type Strains, Phase IV (KMG-IV): sequencing the most valuable type-strain genomes for metagenomic binning, comparative biology and taxonomic classification.</title>
        <authorList>
            <person name="Goeker M."/>
        </authorList>
    </citation>
    <scope>NUCLEOTIDE SEQUENCE [LARGE SCALE GENOMIC DNA]</scope>
    <source>
        <strain evidence="1 2">DSM 26537</strain>
    </source>
</reference>
<dbReference type="EMBL" id="RJVG01000005">
    <property type="protein sequence ID" value="ROR28371.1"/>
    <property type="molecule type" value="Genomic_DNA"/>
</dbReference>
<evidence type="ECO:0000313" key="1">
    <source>
        <dbReference type="EMBL" id="ROR28371.1"/>
    </source>
</evidence>
<dbReference type="OrthoDB" id="9969044at2"/>
<name>A0A3N1XQC3_9FIRM</name>
<evidence type="ECO:0000313" key="2">
    <source>
        <dbReference type="Proteomes" id="UP000273083"/>
    </source>
</evidence>
<dbReference type="AlphaFoldDB" id="A0A3N1XQC3"/>
<dbReference type="RefSeq" id="WP_123609540.1">
    <property type="nucleotide sequence ID" value="NZ_RJVG01000005.1"/>
</dbReference>
<keyword evidence="2" id="KW-1185">Reference proteome</keyword>
<gene>
    <name evidence="1" type="ORF">EDD66_105313</name>
</gene>
<protein>
    <submittedName>
        <fullName evidence="1">Uncharacterized protein</fullName>
    </submittedName>
</protein>
<organism evidence="1 2">
    <name type="scientific">Mobilisporobacter senegalensis</name>
    <dbReference type="NCBI Taxonomy" id="1329262"/>
    <lineage>
        <taxon>Bacteria</taxon>
        <taxon>Bacillati</taxon>
        <taxon>Bacillota</taxon>
        <taxon>Clostridia</taxon>
        <taxon>Lachnospirales</taxon>
        <taxon>Lachnospiraceae</taxon>
        <taxon>Mobilisporobacter</taxon>
    </lineage>
</organism>
<sequence length="81" mass="9974">MKNHENNIPSPEQVRLIFKDTYNFYVKYKKYLNNDEWMELVREIHEIYQAHPFELCKIILVELLDIFEESYKVKYEGSIDK</sequence>
<accession>A0A3N1XQC3</accession>